<dbReference type="AlphaFoldDB" id="A0A8S1Q959"/>
<dbReference type="InterPro" id="IPR002048">
    <property type="entry name" value="EF_hand_dom"/>
</dbReference>
<accession>A0A8S1Q959</accession>
<dbReference type="GO" id="GO:0005509">
    <property type="term" value="F:calcium ion binding"/>
    <property type="evidence" value="ECO:0007669"/>
    <property type="project" value="InterPro"/>
</dbReference>
<dbReference type="EMBL" id="CAJJDM010000155">
    <property type="protein sequence ID" value="CAD8112058.1"/>
    <property type="molecule type" value="Genomic_DNA"/>
</dbReference>
<feature type="domain" description="EF-hand" evidence="1">
    <location>
        <begin position="78"/>
        <end position="113"/>
    </location>
</feature>
<evidence type="ECO:0000313" key="2">
    <source>
        <dbReference type="EMBL" id="CAD8112058.1"/>
    </source>
</evidence>
<gene>
    <name evidence="2" type="ORF">PPRIM_AZ9-3.1.T1500014</name>
</gene>
<organism evidence="2 3">
    <name type="scientific">Paramecium primaurelia</name>
    <dbReference type="NCBI Taxonomy" id="5886"/>
    <lineage>
        <taxon>Eukaryota</taxon>
        <taxon>Sar</taxon>
        <taxon>Alveolata</taxon>
        <taxon>Ciliophora</taxon>
        <taxon>Intramacronucleata</taxon>
        <taxon>Oligohymenophorea</taxon>
        <taxon>Peniculida</taxon>
        <taxon>Parameciidae</taxon>
        <taxon>Paramecium</taxon>
    </lineage>
</organism>
<dbReference type="PROSITE" id="PS50222">
    <property type="entry name" value="EF_HAND_2"/>
    <property type="match status" value="1"/>
</dbReference>
<keyword evidence="3" id="KW-1185">Reference proteome</keyword>
<comment type="caution">
    <text evidence="2">The sequence shown here is derived from an EMBL/GenBank/DDBJ whole genome shotgun (WGS) entry which is preliminary data.</text>
</comment>
<evidence type="ECO:0000313" key="3">
    <source>
        <dbReference type="Proteomes" id="UP000688137"/>
    </source>
</evidence>
<dbReference type="Proteomes" id="UP000688137">
    <property type="component" value="Unassembled WGS sequence"/>
</dbReference>
<protein>
    <recommendedName>
        <fullName evidence="1">EF-hand domain-containing protein</fullName>
    </recommendedName>
</protein>
<dbReference type="OMA" id="DIEIMIN"/>
<proteinExistence type="predicted"/>
<name>A0A8S1Q959_PARPR</name>
<reference evidence="2" key="1">
    <citation type="submission" date="2021-01" db="EMBL/GenBank/DDBJ databases">
        <authorList>
            <consortium name="Genoscope - CEA"/>
            <person name="William W."/>
        </authorList>
    </citation>
    <scope>NUCLEOTIDE SEQUENCE</scope>
</reference>
<sequence length="153" mass="18179">MNQGDKPMLQKQQQEIMEIFNEFKSPETNLLNVSEFLEILQTTGLDRNCELLVKKLENLRGNQLDLNQFTEQFNFNYNLFENFEMIFQIMDTTNSGKISKDELKKQSEFWGLQLSERDIEIMINYSGSDEQDSVSKEKLWSLLQQYQNNKMLQ</sequence>
<evidence type="ECO:0000259" key="1">
    <source>
        <dbReference type="PROSITE" id="PS50222"/>
    </source>
</evidence>